<keyword evidence="3" id="KW-1185">Reference proteome</keyword>
<dbReference type="Proteomes" id="UP001500427">
    <property type="component" value="Unassembled WGS sequence"/>
</dbReference>
<proteinExistence type="predicted"/>
<gene>
    <name evidence="2" type="ORF">GCM10023258_22180</name>
</gene>
<evidence type="ECO:0000256" key="1">
    <source>
        <dbReference type="SAM" id="MobiDB-lite"/>
    </source>
</evidence>
<comment type="caution">
    <text evidence="2">The sequence shown here is derived from an EMBL/GenBank/DDBJ whole genome shotgun (WGS) entry which is preliminary data.</text>
</comment>
<evidence type="ECO:0000313" key="3">
    <source>
        <dbReference type="Proteomes" id="UP001500427"/>
    </source>
</evidence>
<organism evidence="2 3">
    <name type="scientific">Terrabacter aeriphilus</name>
    <dbReference type="NCBI Taxonomy" id="515662"/>
    <lineage>
        <taxon>Bacteria</taxon>
        <taxon>Bacillati</taxon>
        <taxon>Actinomycetota</taxon>
        <taxon>Actinomycetes</taxon>
        <taxon>Micrococcales</taxon>
        <taxon>Intrasporangiaceae</taxon>
        <taxon>Terrabacter</taxon>
    </lineage>
</organism>
<sequence>MALPLAAMRAQTVSPSPATMAPSHELIAVSGVLWSTGTGVELAPLVTPAVADEPSSGTVPDDIGSLGTEAPDETPAPPVPVVPAGSAAGEHPATVTVRASARAAVTSLVMGRPCVHVGGIPSSHAVTLG</sequence>
<reference evidence="3" key="1">
    <citation type="journal article" date="2019" name="Int. J. Syst. Evol. Microbiol.">
        <title>The Global Catalogue of Microorganisms (GCM) 10K type strain sequencing project: providing services to taxonomists for standard genome sequencing and annotation.</title>
        <authorList>
            <consortium name="The Broad Institute Genomics Platform"/>
            <consortium name="The Broad Institute Genome Sequencing Center for Infectious Disease"/>
            <person name="Wu L."/>
            <person name="Ma J."/>
        </authorList>
    </citation>
    <scope>NUCLEOTIDE SEQUENCE [LARGE SCALE GENOMIC DNA]</scope>
    <source>
        <strain evidence="3">JCM 17687</strain>
    </source>
</reference>
<accession>A0ABP9JE35</accession>
<protein>
    <submittedName>
        <fullName evidence="2">Uncharacterized protein</fullName>
    </submittedName>
</protein>
<feature type="compositionally biased region" description="Low complexity" evidence="1">
    <location>
        <begin position="82"/>
        <end position="91"/>
    </location>
</feature>
<feature type="region of interest" description="Disordered" evidence="1">
    <location>
        <begin position="50"/>
        <end position="91"/>
    </location>
</feature>
<name>A0ABP9JE35_9MICO</name>
<dbReference type="EMBL" id="BAABIW010000014">
    <property type="protein sequence ID" value="GAA5027425.1"/>
    <property type="molecule type" value="Genomic_DNA"/>
</dbReference>
<evidence type="ECO:0000313" key="2">
    <source>
        <dbReference type="EMBL" id="GAA5027425.1"/>
    </source>
</evidence>